<dbReference type="SMART" id="SM00331">
    <property type="entry name" value="PP2C_SIG"/>
    <property type="match status" value="1"/>
</dbReference>
<evidence type="ECO:0000259" key="3">
    <source>
        <dbReference type="PROSITE" id="PS51746"/>
    </source>
</evidence>
<feature type="domain" description="PPM-type phosphatase" evidence="3">
    <location>
        <begin position="593"/>
        <end position="803"/>
    </location>
</feature>
<dbReference type="NCBIfam" id="TIGR02865">
    <property type="entry name" value="spore_II_E"/>
    <property type="match status" value="1"/>
</dbReference>
<dbReference type="Pfam" id="PF07228">
    <property type="entry name" value="SpoIIE"/>
    <property type="match status" value="1"/>
</dbReference>
<feature type="transmembrane region" description="Helical" evidence="2">
    <location>
        <begin position="196"/>
        <end position="216"/>
    </location>
</feature>
<dbReference type="AlphaFoldDB" id="F7NH62"/>
<evidence type="ECO:0000256" key="2">
    <source>
        <dbReference type="SAM" id="Phobius"/>
    </source>
</evidence>
<dbReference type="InterPro" id="IPR001932">
    <property type="entry name" value="PPM-type_phosphatase-like_dom"/>
</dbReference>
<feature type="transmembrane region" description="Helical" evidence="2">
    <location>
        <begin position="130"/>
        <end position="152"/>
    </location>
</feature>
<reference evidence="4 5" key="1">
    <citation type="journal article" date="2011" name="EMBO J.">
        <title>Structural diversity of bacterial flagellar motors.</title>
        <authorList>
            <person name="Chen S."/>
            <person name="Beeby M."/>
            <person name="Murphy G.E."/>
            <person name="Leadbetter J.R."/>
            <person name="Hendrixson D.R."/>
            <person name="Briegel A."/>
            <person name="Li Z."/>
            <person name="Shi J."/>
            <person name="Tocheva E.I."/>
            <person name="Muller A."/>
            <person name="Dobro M.J."/>
            <person name="Jensen G.J."/>
        </authorList>
    </citation>
    <scope>NUCLEOTIDE SEQUENCE [LARGE SCALE GENOMIC DNA]</scope>
    <source>
        <strain evidence="4 5">DSM 6540</strain>
    </source>
</reference>
<feature type="transmembrane region" description="Helical" evidence="2">
    <location>
        <begin position="158"/>
        <end position="184"/>
    </location>
</feature>
<dbReference type="RefSeq" id="WP_004094085.1">
    <property type="nucleotide sequence ID" value="NZ_AFGF01000053.1"/>
</dbReference>
<dbReference type="Pfam" id="PF19732">
    <property type="entry name" value="SpoIIE_N"/>
    <property type="match status" value="1"/>
</dbReference>
<dbReference type="Proteomes" id="UP000003240">
    <property type="component" value="Unassembled WGS sequence"/>
</dbReference>
<dbReference type="STRING" id="1009370.ALO_07038"/>
<accession>F7NH62</accession>
<keyword evidence="2" id="KW-0812">Transmembrane</keyword>
<feature type="transmembrane region" description="Helical" evidence="2">
    <location>
        <begin position="259"/>
        <end position="276"/>
    </location>
</feature>
<feature type="transmembrane region" description="Helical" evidence="2">
    <location>
        <begin position="312"/>
        <end position="330"/>
    </location>
</feature>
<name>F7NH62_9FIRM</name>
<dbReference type="Gene3D" id="3.60.40.10">
    <property type="entry name" value="PPM-type phosphatase domain"/>
    <property type="match status" value="1"/>
</dbReference>
<dbReference type="InterPro" id="IPR036457">
    <property type="entry name" value="PPM-type-like_dom_sf"/>
</dbReference>
<evidence type="ECO:0000313" key="4">
    <source>
        <dbReference type="EMBL" id="EGO64545.1"/>
    </source>
</evidence>
<dbReference type="InterPro" id="IPR045768">
    <property type="entry name" value="SpoIIE_N"/>
</dbReference>
<evidence type="ECO:0000313" key="5">
    <source>
        <dbReference type="Proteomes" id="UP000003240"/>
    </source>
</evidence>
<dbReference type="PROSITE" id="PS51746">
    <property type="entry name" value="PPM_2"/>
    <property type="match status" value="1"/>
</dbReference>
<dbReference type="eggNOG" id="COG2208">
    <property type="taxonomic scope" value="Bacteria"/>
</dbReference>
<protein>
    <submittedName>
        <fullName evidence="4">Protein serine/threonine phosphatase</fullName>
    </submittedName>
</protein>
<comment type="caution">
    <text evidence="4">The sequence shown here is derived from an EMBL/GenBank/DDBJ whole genome shotgun (WGS) entry which is preliminary data.</text>
</comment>
<keyword evidence="2" id="KW-0472">Membrane</keyword>
<feature type="transmembrane region" description="Helical" evidence="2">
    <location>
        <begin position="228"/>
        <end position="252"/>
    </location>
</feature>
<dbReference type="InterPro" id="IPR052016">
    <property type="entry name" value="Bact_Sigma-Reg"/>
</dbReference>
<dbReference type="SUPFAM" id="SSF81606">
    <property type="entry name" value="PP2C-like"/>
    <property type="match status" value="1"/>
</dbReference>
<evidence type="ECO:0000256" key="1">
    <source>
        <dbReference type="ARBA" id="ARBA00022801"/>
    </source>
</evidence>
<dbReference type="GO" id="GO:0004722">
    <property type="term" value="F:protein serine/threonine phosphatase activity"/>
    <property type="evidence" value="ECO:0007669"/>
    <property type="project" value="InterPro"/>
</dbReference>
<organism evidence="4 5">
    <name type="scientific">Acetonema longum DSM 6540</name>
    <dbReference type="NCBI Taxonomy" id="1009370"/>
    <lineage>
        <taxon>Bacteria</taxon>
        <taxon>Bacillati</taxon>
        <taxon>Bacillota</taxon>
        <taxon>Negativicutes</taxon>
        <taxon>Acetonemataceae</taxon>
        <taxon>Acetonema</taxon>
    </lineage>
</organism>
<dbReference type="EMBL" id="AFGF01000053">
    <property type="protein sequence ID" value="EGO64545.1"/>
    <property type="molecule type" value="Genomic_DNA"/>
</dbReference>
<sequence length="813" mass="88701">MAIETTVKGTVISLPQAAEVPGINHVSVWTSLAAGIRGSLAALFHWDYVLMNLLGFLLGRVLIMNELAPFGLAYFLAMARTYRPHSPAIGLWVLAGALTAGYYIEATLYCACMILYFFLTDAYNRLYPRLRIMPLLLFFSSVAGVLIAFFWSELLPHHLLLFLFNILAGSVLTMIFIYTVPVLSPHYRRQVTQEQLVGAIILLSAAIAGIGSLEVYQYSIRNIAGSFFIMALALQGGVGTGTAIGAAVGMVIGLMDQTAAMAVALYSIAGLLAGTFNVFGKIAVALGYLGGCLIAISGFYQGDRLLTGMGEAAVASLFFLILPSYWWTALRGKAAAANPAVPQLVSGQLLQQSGEKLRNIAGMFQELAESLVSDRKQAATRVPEQELGRIIASIGDQVCKDCVQRDICWEENFYRTYQAILDLVAEAQSAKIEERRLPNYLQEVCRQKNQMLTTALMVTEPYRISSVWQKKMLENKRILAEQMKATSDIIGQLAFAIQRTPQYDRAAAAVIAEQAAIHECNLENVRVSGRYGSLLVEGTKQPCSGNQECRNVLQPLVSQVMGMNLAVESECGNKGLQRKCKLVMRTICRFAVEVGMSSVAKGHETESGDTYSVTAIGQEKVALILSDGMGSGQRAAGESRTAVQMVERLLTAGFEVDTAVRTVNSMLLLRLSGESYATMDMAVVDLYSGETEFLKVGCSASFVKRVREVFTIEAAAVPMGILQHTEIELVKYILAPGDIMVMVSDGVADAARRKNDKKDWVAHFLRLTASDNPQEIADLLLRQALEYNGKYATDDMTVLVAKLVECVPETDSL</sequence>
<keyword evidence="5" id="KW-1185">Reference proteome</keyword>
<dbReference type="PANTHER" id="PTHR43156:SF2">
    <property type="entry name" value="STAGE II SPORULATION PROTEIN E"/>
    <property type="match status" value="1"/>
</dbReference>
<keyword evidence="2" id="KW-1133">Transmembrane helix</keyword>
<keyword evidence="1" id="KW-0378">Hydrolase</keyword>
<gene>
    <name evidence="4" type="ORF">ALO_07038</name>
</gene>
<feature type="transmembrane region" description="Helical" evidence="2">
    <location>
        <begin position="89"/>
        <end position="118"/>
    </location>
</feature>
<dbReference type="InterPro" id="IPR014221">
    <property type="entry name" value="SpoII_E"/>
</dbReference>
<feature type="transmembrane region" description="Helical" evidence="2">
    <location>
        <begin position="53"/>
        <end position="77"/>
    </location>
</feature>
<dbReference type="PANTHER" id="PTHR43156">
    <property type="entry name" value="STAGE II SPORULATION PROTEIN E-RELATED"/>
    <property type="match status" value="1"/>
</dbReference>
<feature type="transmembrane region" description="Helical" evidence="2">
    <location>
        <begin position="282"/>
        <end position="300"/>
    </location>
</feature>
<proteinExistence type="predicted"/>